<keyword evidence="1" id="KW-0963">Cytoplasm</keyword>
<comment type="catalytic activity">
    <reaction evidence="1">
        <text>citrate = oxaloacetate + acetate</text>
        <dbReference type="Rhea" id="RHEA:10760"/>
        <dbReference type="ChEBI" id="CHEBI:16452"/>
        <dbReference type="ChEBI" id="CHEBI:16947"/>
        <dbReference type="ChEBI" id="CHEBI:30089"/>
        <dbReference type="EC" id="4.1.3.6"/>
    </reaction>
</comment>
<dbReference type="AlphaFoldDB" id="D5EDF6"/>
<dbReference type="HOGENOM" id="CLU_046521_2_0_0"/>
<dbReference type="OrthoDB" id="9767643at2"/>
<keyword evidence="1" id="KW-0808">Transferase</keyword>
<dbReference type="PANTHER" id="PTHR40596:SF1">
    <property type="entry name" value="CITRATE LYASE ALPHA CHAIN"/>
    <property type="match status" value="1"/>
</dbReference>
<dbReference type="SUPFAM" id="SSF100950">
    <property type="entry name" value="NagB/RpiA/CoA transferase-like"/>
    <property type="match status" value="2"/>
</dbReference>
<dbReference type="EMBL" id="CP001997">
    <property type="protein sequence ID" value="ADE56588.1"/>
    <property type="molecule type" value="Genomic_DNA"/>
</dbReference>
<dbReference type="InterPro" id="IPR037171">
    <property type="entry name" value="NagB/RpiA_transferase-like"/>
</dbReference>
<accession>D5EDF6</accession>
<evidence type="ECO:0000256" key="1">
    <source>
        <dbReference type="PIRNR" id="PIRNR009451"/>
    </source>
</evidence>
<dbReference type="RefSeq" id="WP_013047854.1">
    <property type="nucleotide sequence ID" value="NC_014011.1"/>
</dbReference>
<dbReference type="KEGG" id="aco:Amico_0447"/>
<comment type="catalytic activity">
    <reaction evidence="1">
        <text>citrate + acetyl-CoA = (3S)-citryl-CoA + acetate</text>
        <dbReference type="Rhea" id="RHEA:19405"/>
        <dbReference type="ChEBI" id="CHEBI:16947"/>
        <dbReference type="ChEBI" id="CHEBI:30089"/>
        <dbReference type="ChEBI" id="CHEBI:57288"/>
        <dbReference type="ChEBI" id="CHEBI:57321"/>
        <dbReference type="EC" id="2.8.3.10"/>
    </reaction>
</comment>
<dbReference type="PANTHER" id="PTHR40596">
    <property type="entry name" value="CITRATE LYASE ALPHA CHAIN"/>
    <property type="match status" value="1"/>
</dbReference>
<gene>
    <name evidence="2" type="ordered locus">Amico_0447</name>
</gene>
<dbReference type="GO" id="GO:0008814">
    <property type="term" value="F:citrate CoA-transferase activity"/>
    <property type="evidence" value="ECO:0007669"/>
    <property type="project" value="UniProtKB-UniRule"/>
</dbReference>
<dbReference type="PIRSF" id="PIRSF009451">
    <property type="entry name" value="Citrt_lyas_alpha"/>
    <property type="match status" value="1"/>
</dbReference>
<dbReference type="Proteomes" id="UP000002366">
    <property type="component" value="Chromosome"/>
</dbReference>
<proteinExistence type="predicted"/>
<organism evidence="2 3">
    <name type="scientific">Aminobacterium colombiense (strain DSM 12261 / ALA-1)</name>
    <dbReference type="NCBI Taxonomy" id="572547"/>
    <lineage>
        <taxon>Bacteria</taxon>
        <taxon>Thermotogati</taxon>
        <taxon>Synergistota</taxon>
        <taxon>Synergistia</taxon>
        <taxon>Synergistales</taxon>
        <taxon>Aminobacteriaceae</taxon>
        <taxon>Aminobacterium</taxon>
    </lineage>
</organism>
<keyword evidence="3" id="KW-1185">Reference proteome</keyword>
<dbReference type="STRING" id="572547.Amico_0447"/>
<comment type="subcellular location">
    <subcellularLocation>
        <location evidence="1">Cytoplasm</location>
    </subcellularLocation>
</comment>
<keyword evidence="1 2" id="KW-0456">Lyase</keyword>
<dbReference type="Pfam" id="PF04223">
    <property type="entry name" value="CitF"/>
    <property type="match status" value="1"/>
</dbReference>
<name>D5EDF6_AMICL</name>
<dbReference type="eggNOG" id="COG3051">
    <property type="taxonomic scope" value="Bacteria"/>
</dbReference>
<evidence type="ECO:0000313" key="2">
    <source>
        <dbReference type="EMBL" id="ADE56588.1"/>
    </source>
</evidence>
<dbReference type="GO" id="GO:0005737">
    <property type="term" value="C:cytoplasm"/>
    <property type="evidence" value="ECO:0007669"/>
    <property type="project" value="UniProtKB-SubCell"/>
</dbReference>
<dbReference type="EC" id="4.1.3.6" evidence="1"/>
<dbReference type="EC" id="2.8.3.10" evidence="1"/>
<dbReference type="InterPro" id="IPR006472">
    <property type="entry name" value="Citrate_lyase_asu"/>
</dbReference>
<dbReference type="Gene3D" id="3.40.1080.10">
    <property type="entry name" value="Glutaconate Coenzyme A-transferase"/>
    <property type="match status" value="2"/>
</dbReference>
<sequence length="521" mass="56081">MTMVRNAAGRLVPDEIPGIGSVRPFEGVTGVAPSPAFNTIMEVERDVVPMGTNKIAPDLRTAIERSGLCDGMTIGFHHHLRNGDRVVAQVLEELNCMGFKNLVLMSSALLECHNFVVDYIRSGLISQIYAPIRGAVGDYFQTENEKLPPVIIRTHGGRARAVEEGSIAVDVAFIGASACDMSGNMTGMSGPSAFGSLGYGMQDARFSRHVIAVTDNLVEYPLRPRVSIPQYLVHQVVVLDSIGDPQKLATGSIRITKSPTQLALAYHAYELIAASGAICPGFSYQAGGGGISMAVTQYVREYMQRKDITGSFALGGITADMVSLLEEGRFQALFDVQSFDPAMGASMLRNPTHYEIDASWYANPLNAGCMTHQLDVAVLGALDVDVDFNVNLLTGHDGYLRSGMGGHPDAAGGAKLTVVVLPSFRRGLPSIKKRVQTICTPGASVDAIVTERGICINPRREDLLKQALDSGLNVVDIEKLRQDTEALTGVMDPVEFDESRVAAVVEYRDGSILDVVYGMKR</sequence>
<protein>
    <recommendedName>
        <fullName evidence="1">Citrate lyase alpha chain</fullName>
        <shortName evidence="1">Citrase alpha chain</shortName>
        <ecNumber evidence="1">2.8.3.10</ecNumber>
        <ecNumber evidence="1">4.1.3.6</ecNumber>
    </recommendedName>
    <alternativeName>
        <fullName evidence="1">Citrate (pro-3S)-lyase alpha chain</fullName>
    </alternativeName>
    <alternativeName>
        <fullName evidence="1">Citrate CoA-transferase subunit</fullName>
    </alternativeName>
</protein>
<dbReference type="NCBIfam" id="TIGR01584">
    <property type="entry name" value="citF"/>
    <property type="match status" value="1"/>
</dbReference>
<dbReference type="GO" id="GO:0009346">
    <property type="term" value="C:ATP-independent citrate lyase complex"/>
    <property type="evidence" value="ECO:0007669"/>
    <property type="project" value="UniProtKB-UniRule"/>
</dbReference>
<dbReference type="GO" id="GO:0008815">
    <property type="term" value="F:citrate (pro-3S)-lyase activity"/>
    <property type="evidence" value="ECO:0007669"/>
    <property type="project" value="UniProtKB-UniRule"/>
</dbReference>
<reference evidence="2 3" key="1">
    <citation type="journal article" date="2010" name="Stand. Genomic Sci.">
        <title>Complete genome sequence of Aminobacterium colombiense type strain (ALA-1).</title>
        <authorList>
            <person name="Chertkov O."/>
            <person name="Sikorski J."/>
            <person name="Brambilla E."/>
            <person name="Lapidus A."/>
            <person name="Copeland A."/>
            <person name="Glavina Del Rio T."/>
            <person name="Nolan M."/>
            <person name="Lucas S."/>
            <person name="Tice H."/>
            <person name="Cheng J.F."/>
            <person name="Han C."/>
            <person name="Detter J.C."/>
            <person name="Bruce D."/>
            <person name="Tapia R."/>
            <person name="Goodwin L."/>
            <person name="Pitluck S."/>
            <person name="Liolios K."/>
            <person name="Ivanova N."/>
            <person name="Mavromatis K."/>
            <person name="Ovchinnikova G."/>
            <person name="Pati A."/>
            <person name="Chen A."/>
            <person name="Palaniappan K."/>
            <person name="Land M."/>
            <person name="Hauser L."/>
            <person name="Chang Y.J."/>
            <person name="Jeffries C.D."/>
            <person name="Spring S."/>
            <person name="Rohde M."/>
            <person name="Goker M."/>
            <person name="Bristow J."/>
            <person name="Eisen J.A."/>
            <person name="Markowitz V."/>
            <person name="Hugenholtz P."/>
            <person name="Kyrpides N.C."/>
            <person name="Klenk H.P."/>
        </authorList>
    </citation>
    <scope>NUCLEOTIDE SEQUENCE [LARGE SCALE GENOMIC DNA]</scope>
    <source>
        <strain evidence="3">DSM 12261 / ALA-1</strain>
    </source>
</reference>
<evidence type="ECO:0000313" key="3">
    <source>
        <dbReference type="Proteomes" id="UP000002366"/>
    </source>
</evidence>
<dbReference type="GO" id="GO:0006084">
    <property type="term" value="P:acetyl-CoA metabolic process"/>
    <property type="evidence" value="ECO:0007669"/>
    <property type="project" value="UniProtKB-UniRule"/>
</dbReference>